<comment type="caution">
    <text evidence="1">The sequence shown here is derived from an EMBL/GenBank/DDBJ whole genome shotgun (WGS) entry which is preliminary data.</text>
</comment>
<accession>A0A927C6D2</accession>
<sequence length="89" mass="10572">MKFHWFLQGKCIVSLDAEAEIASLNRRLAIRKKRSRYGTSRLDKYRNEILALRKKGATLAALQMWLRDRRIKVEQSTISRWLKKNAQIQ</sequence>
<name>A0A927C6D2_9GAMM</name>
<gene>
    <name evidence="1" type="ORF">IB286_14535</name>
</gene>
<organism evidence="1 2">
    <name type="scientific">Spongiibacter pelagi</name>
    <dbReference type="NCBI Taxonomy" id="2760804"/>
    <lineage>
        <taxon>Bacteria</taxon>
        <taxon>Pseudomonadati</taxon>
        <taxon>Pseudomonadota</taxon>
        <taxon>Gammaproteobacteria</taxon>
        <taxon>Cellvibrionales</taxon>
        <taxon>Spongiibacteraceae</taxon>
        <taxon>Spongiibacter</taxon>
    </lineage>
</organism>
<evidence type="ECO:0000313" key="2">
    <source>
        <dbReference type="Proteomes" id="UP000610558"/>
    </source>
</evidence>
<reference evidence="1" key="1">
    <citation type="submission" date="2020-09" db="EMBL/GenBank/DDBJ databases">
        <authorList>
            <person name="Yoon J.-W."/>
        </authorList>
    </citation>
    <scope>NUCLEOTIDE SEQUENCE</scope>
    <source>
        <strain evidence="1">KMU-158</strain>
    </source>
</reference>
<protein>
    <submittedName>
        <fullName evidence="1">Uncharacterized protein</fullName>
    </submittedName>
</protein>
<dbReference type="AlphaFoldDB" id="A0A927C6D2"/>
<evidence type="ECO:0000313" key="1">
    <source>
        <dbReference type="EMBL" id="MBD2860215.1"/>
    </source>
</evidence>
<proteinExistence type="predicted"/>
<keyword evidence="2" id="KW-1185">Reference proteome</keyword>
<dbReference type="Proteomes" id="UP000610558">
    <property type="component" value="Unassembled WGS sequence"/>
</dbReference>
<dbReference type="EMBL" id="JACXLD010000015">
    <property type="protein sequence ID" value="MBD2860215.1"/>
    <property type="molecule type" value="Genomic_DNA"/>
</dbReference>